<proteinExistence type="predicted"/>
<name>A0AA36MIF4_9DINO</name>
<dbReference type="SUPFAM" id="SSF68906">
    <property type="entry name" value="SAP domain"/>
    <property type="match status" value="1"/>
</dbReference>
<dbReference type="InterPro" id="IPR011047">
    <property type="entry name" value="Quinoprotein_ADH-like_sf"/>
</dbReference>
<dbReference type="PROSITE" id="PS50800">
    <property type="entry name" value="SAP"/>
    <property type="match status" value="1"/>
</dbReference>
<dbReference type="InterPro" id="IPR002372">
    <property type="entry name" value="PQQ_rpt_dom"/>
</dbReference>
<dbReference type="AlphaFoldDB" id="A0AA36MIF4"/>
<dbReference type="InterPro" id="IPR015943">
    <property type="entry name" value="WD40/YVTN_repeat-like_dom_sf"/>
</dbReference>
<dbReference type="SMART" id="SM00513">
    <property type="entry name" value="SAP"/>
    <property type="match status" value="1"/>
</dbReference>
<dbReference type="EMBL" id="CAUJNA010000158">
    <property type="protein sequence ID" value="CAJ1372856.1"/>
    <property type="molecule type" value="Genomic_DNA"/>
</dbReference>
<sequence length="436" mass="45057">MAMRRGGFLLLALLGGLGFCPSLPTSRRSRVPRAALDDLTAEIVSTLKVAQLREELRGAGLDDSGVKKALVQRLTVAIADRSGEVRKEASKEPEMEPLQPAVRFVVNASVGHMARVVSLPDADHLLVLGDFTGQSSALDAEGHVLWTSSAGLESISNTAVVGSDVFCASGWTGQVSAVAGKAARWTKDVGVGEYARVAATSALAIFGGGSSVHQVAGVDTSSGDVRYCLDPGIGAIWTLCAAGERLLCGGSWTRPEHTAHVAGLDASSGNVLFTANPDVGRYIETALTADGGAAFCGGENGMVTSLDPATGAERWRASSSVQEVWGLAIAADQGLLICDGGWSELMSALDLETGALRWGPVNATVGKIFSFLAVPDLDLVLCGGSDGTLAGLQLASGVLRFVVDVGVGEIWSLAYDARTRQLFCGGNNESVAAVQL</sequence>
<dbReference type="Proteomes" id="UP001178507">
    <property type="component" value="Unassembled WGS sequence"/>
</dbReference>
<evidence type="ECO:0000313" key="4">
    <source>
        <dbReference type="Proteomes" id="UP001178507"/>
    </source>
</evidence>
<protein>
    <recommendedName>
        <fullName evidence="2">SAP domain-containing protein</fullName>
    </recommendedName>
</protein>
<reference evidence="3" key="1">
    <citation type="submission" date="2023-08" db="EMBL/GenBank/DDBJ databases">
        <authorList>
            <person name="Chen Y."/>
            <person name="Shah S."/>
            <person name="Dougan E. K."/>
            <person name="Thang M."/>
            <person name="Chan C."/>
        </authorList>
    </citation>
    <scope>NUCLEOTIDE SEQUENCE</scope>
</reference>
<dbReference type="Gene3D" id="2.130.10.10">
    <property type="entry name" value="YVTN repeat-like/Quinoprotein amine dehydrogenase"/>
    <property type="match status" value="1"/>
</dbReference>
<dbReference type="Pfam" id="PF02037">
    <property type="entry name" value="SAP"/>
    <property type="match status" value="1"/>
</dbReference>
<dbReference type="InterPro" id="IPR003034">
    <property type="entry name" value="SAP_dom"/>
</dbReference>
<dbReference type="InterPro" id="IPR036361">
    <property type="entry name" value="SAP_dom_sf"/>
</dbReference>
<dbReference type="Pfam" id="PF13360">
    <property type="entry name" value="PQQ_2"/>
    <property type="match status" value="1"/>
</dbReference>
<accession>A0AA36MIF4</accession>
<feature type="signal peptide" evidence="1">
    <location>
        <begin position="1"/>
        <end position="18"/>
    </location>
</feature>
<dbReference type="SUPFAM" id="SSF50998">
    <property type="entry name" value="Quinoprotein alcohol dehydrogenase-like"/>
    <property type="match status" value="1"/>
</dbReference>
<evidence type="ECO:0000259" key="2">
    <source>
        <dbReference type="PROSITE" id="PS50800"/>
    </source>
</evidence>
<comment type="caution">
    <text evidence="3">The sequence shown here is derived from an EMBL/GenBank/DDBJ whole genome shotgun (WGS) entry which is preliminary data.</text>
</comment>
<dbReference type="Gene3D" id="1.10.720.30">
    <property type="entry name" value="SAP domain"/>
    <property type="match status" value="1"/>
</dbReference>
<organism evidence="3 4">
    <name type="scientific">Effrenium voratum</name>
    <dbReference type="NCBI Taxonomy" id="2562239"/>
    <lineage>
        <taxon>Eukaryota</taxon>
        <taxon>Sar</taxon>
        <taxon>Alveolata</taxon>
        <taxon>Dinophyceae</taxon>
        <taxon>Suessiales</taxon>
        <taxon>Symbiodiniaceae</taxon>
        <taxon>Effrenium</taxon>
    </lineage>
</organism>
<evidence type="ECO:0000256" key="1">
    <source>
        <dbReference type="SAM" id="SignalP"/>
    </source>
</evidence>
<keyword evidence="1" id="KW-0732">Signal</keyword>
<evidence type="ECO:0000313" key="3">
    <source>
        <dbReference type="EMBL" id="CAJ1372856.1"/>
    </source>
</evidence>
<gene>
    <name evidence="3" type="ORF">EVOR1521_LOCUS2842</name>
</gene>
<feature type="domain" description="SAP" evidence="2">
    <location>
        <begin position="44"/>
        <end position="78"/>
    </location>
</feature>
<keyword evidence="4" id="KW-1185">Reference proteome</keyword>
<feature type="chain" id="PRO_5041338785" description="SAP domain-containing protein" evidence="1">
    <location>
        <begin position="19"/>
        <end position="436"/>
    </location>
</feature>